<reference evidence="5 6" key="1">
    <citation type="journal article" date="2020" name="G3 (Bethesda)">
        <title>CeMbio - The Caenorhabditis elegans Microbiome Resource.</title>
        <authorList>
            <person name="Dirksen P."/>
            <person name="Assie A."/>
            <person name="Zimmermann J."/>
            <person name="Zhang F."/>
            <person name="Tietje A.M."/>
            <person name="Marsh S.A."/>
            <person name="Felix M.A."/>
            <person name="Shapira M."/>
            <person name="Kaleta C."/>
            <person name="Schulenburg H."/>
            <person name="Samuel B."/>
        </authorList>
    </citation>
    <scope>NUCLEOTIDE SEQUENCE [LARGE SCALE GENOMIC DNA]</scope>
    <source>
        <strain evidence="5 6">BIGb0172</strain>
    </source>
</reference>
<gene>
    <name evidence="5" type="primary">otsB</name>
    <name evidence="5" type="ORF">HS961_11245</name>
</gene>
<dbReference type="InterPro" id="IPR023214">
    <property type="entry name" value="HAD_sf"/>
</dbReference>
<dbReference type="GO" id="GO:0004805">
    <property type="term" value="F:trehalose-phosphatase activity"/>
    <property type="evidence" value="ECO:0007669"/>
    <property type="project" value="UniProtKB-EC"/>
</dbReference>
<dbReference type="Gene3D" id="3.30.70.1020">
    <property type="entry name" value="Trehalose-6-phosphate phosphatase related protein, domain 2"/>
    <property type="match status" value="1"/>
</dbReference>
<evidence type="ECO:0000256" key="4">
    <source>
        <dbReference type="RuleBase" id="RU361117"/>
    </source>
</evidence>
<dbReference type="NCBIfam" id="TIGR00685">
    <property type="entry name" value="T6PP"/>
    <property type="match status" value="1"/>
</dbReference>
<evidence type="ECO:0000256" key="3">
    <source>
        <dbReference type="ARBA" id="ARBA00022801"/>
    </source>
</evidence>
<dbReference type="InterPro" id="IPR006379">
    <property type="entry name" value="HAD-SF_hydro_IIB"/>
</dbReference>
<proteinExistence type="inferred from homology"/>
<dbReference type="InterPro" id="IPR036412">
    <property type="entry name" value="HAD-like_sf"/>
</dbReference>
<dbReference type="PANTHER" id="PTHR43768:SF3">
    <property type="entry name" value="TREHALOSE 6-PHOSPHATE PHOSPHATASE"/>
    <property type="match status" value="1"/>
</dbReference>
<comment type="catalytic activity">
    <reaction evidence="4">
        <text>alpha,alpha-trehalose 6-phosphate + H2O = alpha,alpha-trehalose + phosphate</text>
        <dbReference type="Rhea" id="RHEA:23420"/>
        <dbReference type="ChEBI" id="CHEBI:15377"/>
        <dbReference type="ChEBI" id="CHEBI:16551"/>
        <dbReference type="ChEBI" id="CHEBI:43474"/>
        <dbReference type="ChEBI" id="CHEBI:58429"/>
        <dbReference type="EC" id="3.1.3.12"/>
    </reaction>
</comment>
<dbReference type="CDD" id="cd01627">
    <property type="entry name" value="HAD_TPP"/>
    <property type="match status" value="1"/>
</dbReference>
<keyword evidence="4" id="KW-0479">Metal-binding</keyword>
<dbReference type="AlphaFoldDB" id="A0A7G5EH84"/>
<comment type="cofactor">
    <cofactor evidence="4">
        <name>Mg(2+)</name>
        <dbReference type="ChEBI" id="CHEBI:18420"/>
    </cofactor>
</comment>
<accession>A0A7G5EH84</accession>
<evidence type="ECO:0000313" key="5">
    <source>
        <dbReference type="EMBL" id="QMV73359.1"/>
    </source>
</evidence>
<keyword evidence="6" id="KW-1185">Reference proteome</keyword>
<keyword evidence="3 4" id="KW-0378">Hydrolase</keyword>
<dbReference type="PANTHER" id="PTHR43768">
    <property type="entry name" value="TREHALOSE 6-PHOSPHATE PHOSPHATASE"/>
    <property type="match status" value="1"/>
</dbReference>
<evidence type="ECO:0000313" key="6">
    <source>
        <dbReference type="Proteomes" id="UP000515240"/>
    </source>
</evidence>
<dbReference type="Gene3D" id="3.40.50.1000">
    <property type="entry name" value="HAD superfamily/HAD-like"/>
    <property type="match status" value="1"/>
</dbReference>
<evidence type="ECO:0000256" key="1">
    <source>
        <dbReference type="ARBA" id="ARBA00005199"/>
    </source>
</evidence>
<dbReference type="Proteomes" id="UP000515240">
    <property type="component" value="Chromosome"/>
</dbReference>
<comment type="pathway">
    <text evidence="1 4">Glycan biosynthesis; trehalose biosynthesis.</text>
</comment>
<dbReference type="UniPathway" id="UPA00299"/>
<dbReference type="EMBL" id="CP058554">
    <property type="protein sequence ID" value="QMV73359.1"/>
    <property type="molecule type" value="Genomic_DNA"/>
</dbReference>
<dbReference type="SUPFAM" id="SSF56784">
    <property type="entry name" value="HAD-like"/>
    <property type="match status" value="1"/>
</dbReference>
<dbReference type="EC" id="3.1.3.12" evidence="4"/>
<comment type="similarity">
    <text evidence="2 4">Belongs to the trehalose phosphatase family.</text>
</comment>
<dbReference type="InterPro" id="IPR003337">
    <property type="entry name" value="Trehalose_PPase"/>
</dbReference>
<dbReference type="GO" id="GO:0046872">
    <property type="term" value="F:metal ion binding"/>
    <property type="evidence" value="ECO:0007669"/>
    <property type="project" value="UniProtKB-KW"/>
</dbReference>
<dbReference type="RefSeq" id="WP_182327939.1">
    <property type="nucleotide sequence ID" value="NZ_CP058554.1"/>
</dbReference>
<dbReference type="Pfam" id="PF02358">
    <property type="entry name" value="Trehalose_PPase"/>
    <property type="match status" value="1"/>
</dbReference>
<protein>
    <recommendedName>
        <fullName evidence="4">Trehalose 6-phosphate phosphatase</fullName>
        <ecNumber evidence="4">3.1.3.12</ecNumber>
    </recommendedName>
</protein>
<dbReference type="KEGG" id="cpis:HS961_11245"/>
<organism evidence="5 6">
    <name type="scientific">Comamonas piscis</name>
    <dbReference type="NCBI Taxonomy" id="1562974"/>
    <lineage>
        <taxon>Bacteria</taxon>
        <taxon>Pseudomonadati</taxon>
        <taxon>Pseudomonadota</taxon>
        <taxon>Betaproteobacteria</taxon>
        <taxon>Burkholderiales</taxon>
        <taxon>Comamonadaceae</taxon>
        <taxon>Comamonas</taxon>
    </lineage>
</organism>
<dbReference type="NCBIfam" id="TIGR01484">
    <property type="entry name" value="HAD-SF-IIB"/>
    <property type="match status" value="1"/>
</dbReference>
<evidence type="ECO:0000256" key="2">
    <source>
        <dbReference type="ARBA" id="ARBA00008770"/>
    </source>
</evidence>
<dbReference type="GO" id="GO:0005992">
    <property type="term" value="P:trehalose biosynthetic process"/>
    <property type="evidence" value="ECO:0007669"/>
    <property type="project" value="UniProtKB-UniPathway"/>
</dbReference>
<comment type="function">
    <text evidence="4">Removes the phosphate from trehalose 6-phosphate to produce free trehalose.</text>
</comment>
<name>A0A7G5EH84_9BURK</name>
<sequence length="259" mass="27646">MTTPWPLPPHLPSDAALFLDFDGSLVPIAATPDGIVLPPQLLPLLRELQGLLGGALAIISGREIAVLDAYLQPLRLACAGAHGAQRRDASGRQWELSPGDISAVIAACQQLTLAHPALYVEPKQSGVALHYRRDPALEPLCLHSLEEMLAHMPQWTLLRGKCVLEILPVGASKGGAIQAFMQAPPFTGRTPFFLGDDLSDESGFAAVLAERGVAIKVGPGASRASHRLAGVDAVYHWLQAACTQQQMFKNLSRSAEVHP</sequence>
<keyword evidence="4" id="KW-0460">Magnesium</keyword>
<dbReference type="InterPro" id="IPR044651">
    <property type="entry name" value="OTSB-like"/>
</dbReference>